<comment type="similarity">
    <text evidence="1">Belongs to the AHA1 family.</text>
</comment>
<keyword evidence="4" id="KW-1185">Reference proteome</keyword>
<organism evidence="3 4">
    <name type="scientific">Neolewinella marina</name>
    <dbReference type="NCBI Taxonomy" id="438751"/>
    <lineage>
        <taxon>Bacteria</taxon>
        <taxon>Pseudomonadati</taxon>
        <taxon>Bacteroidota</taxon>
        <taxon>Saprospiria</taxon>
        <taxon>Saprospirales</taxon>
        <taxon>Lewinellaceae</taxon>
        <taxon>Neolewinella</taxon>
    </lineage>
</organism>
<protein>
    <submittedName>
        <fullName evidence="3">ATPase</fullName>
    </submittedName>
</protein>
<dbReference type="Pfam" id="PF08327">
    <property type="entry name" value="AHSA1"/>
    <property type="match status" value="1"/>
</dbReference>
<name>A0A2G0CAY3_9BACT</name>
<accession>A0A2G0CAY3</accession>
<evidence type="ECO:0000313" key="3">
    <source>
        <dbReference type="EMBL" id="PHK97121.1"/>
    </source>
</evidence>
<dbReference type="RefSeq" id="WP_099107855.1">
    <property type="nucleotide sequence ID" value="NZ_JAATJF010000001.1"/>
</dbReference>
<dbReference type="OrthoDB" id="2355173at2"/>
<feature type="domain" description="Activator of Hsp90 ATPase homologue 1/2-like C-terminal" evidence="2">
    <location>
        <begin position="11"/>
        <end position="138"/>
    </location>
</feature>
<dbReference type="Proteomes" id="UP000226437">
    <property type="component" value="Unassembled WGS sequence"/>
</dbReference>
<reference evidence="3 4" key="1">
    <citation type="submission" date="2017-10" db="EMBL/GenBank/DDBJ databases">
        <title>The draft genome sequence of Lewinella marina KCTC 32374.</title>
        <authorList>
            <person name="Wang K."/>
        </authorList>
    </citation>
    <scope>NUCLEOTIDE SEQUENCE [LARGE SCALE GENOMIC DNA]</scope>
    <source>
        <strain evidence="3 4">MKG-38</strain>
    </source>
</reference>
<proteinExistence type="inferred from homology"/>
<dbReference type="InterPro" id="IPR023393">
    <property type="entry name" value="START-like_dom_sf"/>
</dbReference>
<dbReference type="AlphaFoldDB" id="A0A2G0CAY3"/>
<dbReference type="SUPFAM" id="SSF55961">
    <property type="entry name" value="Bet v1-like"/>
    <property type="match status" value="1"/>
</dbReference>
<evidence type="ECO:0000313" key="4">
    <source>
        <dbReference type="Proteomes" id="UP000226437"/>
    </source>
</evidence>
<evidence type="ECO:0000256" key="1">
    <source>
        <dbReference type="ARBA" id="ARBA00006817"/>
    </source>
</evidence>
<evidence type="ECO:0000259" key="2">
    <source>
        <dbReference type="Pfam" id="PF08327"/>
    </source>
</evidence>
<dbReference type="CDD" id="cd07814">
    <property type="entry name" value="SRPBCC_CalC_Aha1-like"/>
    <property type="match status" value="1"/>
</dbReference>
<sequence>MPVTLTTEVPAPRAEVWAALTEPGRMREWYFANIPDFRPEVGFTTSFTMQSEERTFTAHWEVTRVVPGEEITYVWTYEEYPGAGPVTFRLADADDGGTRVTVYNEGLETFPDDVPEFTEESCRGGWEYFLQQRLPAYLADSTTH</sequence>
<dbReference type="EMBL" id="PDLO01000012">
    <property type="protein sequence ID" value="PHK97121.1"/>
    <property type="molecule type" value="Genomic_DNA"/>
</dbReference>
<comment type="caution">
    <text evidence="3">The sequence shown here is derived from an EMBL/GenBank/DDBJ whole genome shotgun (WGS) entry which is preliminary data.</text>
</comment>
<gene>
    <name evidence="3" type="ORF">CGL56_17345</name>
</gene>
<dbReference type="Gene3D" id="3.30.530.20">
    <property type="match status" value="1"/>
</dbReference>
<dbReference type="InterPro" id="IPR013538">
    <property type="entry name" value="ASHA1/2-like_C"/>
</dbReference>